<dbReference type="GO" id="GO:0046403">
    <property type="term" value="F:polynucleotide 3'-phosphatase activity"/>
    <property type="evidence" value="ECO:0007669"/>
    <property type="project" value="EnsemblFungi"/>
</dbReference>
<sequence length="169" mass="19448">IISFDLDGTLVVTKTKGKFAKFPQDWKWFNYKTLTNLKQIKIPIVIFTNQGGVVATKTSKSYNNFHKRIELILEELGKRGVDVQNVWVYASPKKSASYKGDNEAQFDNMRKPNIGMFEEFLKDFGKDKINVEESLFIGDAAGRKNDFSKSDLRFAHGCQLKFITPEEYF</sequence>
<proteinExistence type="predicted"/>
<dbReference type="Gene3D" id="3.40.50.1000">
    <property type="entry name" value="HAD superfamily/HAD-like"/>
    <property type="match status" value="1"/>
</dbReference>
<feature type="non-terminal residue" evidence="1">
    <location>
        <position position="1"/>
    </location>
</feature>
<dbReference type="InterPro" id="IPR006549">
    <property type="entry name" value="HAD-SF_hydro_IIIA"/>
</dbReference>
<feature type="non-terminal residue" evidence="1">
    <location>
        <position position="169"/>
    </location>
</feature>
<dbReference type="GeneID" id="30197958"/>
<dbReference type="GO" id="GO:0003690">
    <property type="term" value="F:double-stranded DNA binding"/>
    <property type="evidence" value="ECO:0007669"/>
    <property type="project" value="EnsemblFungi"/>
</dbReference>
<dbReference type="OrthoDB" id="19045at2759"/>
<dbReference type="EMBL" id="KV454213">
    <property type="protein sequence ID" value="ODQ57550.1"/>
    <property type="molecule type" value="Genomic_DNA"/>
</dbReference>
<keyword evidence="2" id="KW-1185">Reference proteome</keyword>
<evidence type="ECO:0000313" key="1">
    <source>
        <dbReference type="EMBL" id="ODQ57550.1"/>
    </source>
</evidence>
<evidence type="ECO:0000313" key="2">
    <source>
        <dbReference type="Proteomes" id="UP000094112"/>
    </source>
</evidence>
<reference evidence="1 2" key="1">
    <citation type="journal article" date="2016" name="Proc. Natl. Acad. Sci. U.S.A.">
        <title>Comparative genomics of biotechnologically important yeasts.</title>
        <authorList>
            <person name="Riley R."/>
            <person name="Haridas S."/>
            <person name="Wolfe K.H."/>
            <person name="Lopes M.R."/>
            <person name="Hittinger C.T."/>
            <person name="Goeker M."/>
            <person name="Salamov A.A."/>
            <person name="Wisecaver J.H."/>
            <person name="Long T.M."/>
            <person name="Calvey C.H."/>
            <person name="Aerts A.L."/>
            <person name="Barry K.W."/>
            <person name="Choi C."/>
            <person name="Clum A."/>
            <person name="Coughlan A.Y."/>
            <person name="Deshpande S."/>
            <person name="Douglass A.P."/>
            <person name="Hanson S.J."/>
            <person name="Klenk H.-P."/>
            <person name="LaButti K.M."/>
            <person name="Lapidus A."/>
            <person name="Lindquist E.A."/>
            <person name="Lipzen A.M."/>
            <person name="Meier-Kolthoff J.P."/>
            <person name="Ohm R.A."/>
            <person name="Otillar R.P."/>
            <person name="Pangilinan J.L."/>
            <person name="Peng Y."/>
            <person name="Rokas A."/>
            <person name="Rosa C.A."/>
            <person name="Scheuner C."/>
            <person name="Sibirny A.A."/>
            <person name="Slot J.C."/>
            <person name="Stielow J.B."/>
            <person name="Sun H."/>
            <person name="Kurtzman C.P."/>
            <person name="Blackwell M."/>
            <person name="Grigoriev I.V."/>
            <person name="Jeffries T.W."/>
        </authorList>
    </citation>
    <scope>NUCLEOTIDE SEQUENCE [LARGE SCALE GENOMIC DNA]</scope>
    <source>
        <strain evidence="2">ATCC 58044 / CBS 1984 / NCYC 433 / NRRL Y-366-8</strain>
    </source>
</reference>
<dbReference type="InterPro" id="IPR013954">
    <property type="entry name" value="PNK3P"/>
</dbReference>
<dbReference type="NCBIfam" id="TIGR01664">
    <property type="entry name" value="DNA-3'-Pase"/>
    <property type="match status" value="1"/>
</dbReference>
<organism evidence="1 2">
    <name type="scientific">Wickerhamomyces anomalus (strain ATCC 58044 / CBS 1984 / NCYC 433 / NRRL Y-366-8)</name>
    <name type="common">Yeast</name>
    <name type="synonym">Hansenula anomala</name>
    <dbReference type="NCBI Taxonomy" id="683960"/>
    <lineage>
        <taxon>Eukaryota</taxon>
        <taxon>Fungi</taxon>
        <taxon>Dikarya</taxon>
        <taxon>Ascomycota</taxon>
        <taxon>Saccharomycotina</taxon>
        <taxon>Saccharomycetes</taxon>
        <taxon>Phaffomycetales</taxon>
        <taxon>Wickerhamomycetaceae</taxon>
        <taxon>Wickerhamomyces</taxon>
    </lineage>
</organism>
<name>A0A1E3NX53_WICAA</name>
<accession>A0A1E3NX53</accession>
<gene>
    <name evidence="1" type="ORF">WICANDRAFT_16833</name>
</gene>
<dbReference type="GO" id="GO:0006302">
    <property type="term" value="P:double-strand break repair"/>
    <property type="evidence" value="ECO:0007669"/>
    <property type="project" value="EnsemblFungi"/>
</dbReference>
<dbReference type="GO" id="GO:0046404">
    <property type="term" value="F:ATP-dependent polydeoxyribonucleotide 5'-hydroxyl-kinase activity"/>
    <property type="evidence" value="ECO:0007669"/>
    <property type="project" value="TreeGrafter"/>
</dbReference>
<dbReference type="InterPro" id="IPR036412">
    <property type="entry name" value="HAD-like_sf"/>
</dbReference>
<protein>
    <recommendedName>
        <fullName evidence="3">DNA 3'-phosphatase</fullName>
    </recommendedName>
</protein>
<dbReference type="NCBIfam" id="TIGR01662">
    <property type="entry name" value="HAD-SF-IIIA"/>
    <property type="match status" value="1"/>
</dbReference>
<dbReference type="SUPFAM" id="SSF56784">
    <property type="entry name" value="HAD-like"/>
    <property type="match status" value="1"/>
</dbReference>
<dbReference type="Proteomes" id="UP000094112">
    <property type="component" value="Unassembled WGS sequence"/>
</dbReference>
<dbReference type="InterPro" id="IPR006551">
    <property type="entry name" value="Polynucleotide_phosphatase"/>
</dbReference>
<dbReference type="PANTHER" id="PTHR12083:SF9">
    <property type="entry name" value="BIFUNCTIONAL POLYNUCLEOTIDE PHOSPHATASE_KINASE"/>
    <property type="match status" value="1"/>
</dbReference>
<evidence type="ECO:0008006" key="3">
    <source>
        <dbReference type="Google" id="ProtNLM"/>
    </source>
</evidence>
<dbReference type="InterPro" id="IPR023214">
    <property type="entry name" value="HAD_sf"/>
</dbReference>
<dbReference type="PANTHER" id="PTHR12083">
    <property type="entry name" value="BIFUNCTIONAL POLYNUCLEOTIDE PHOSPHATASE/KINASE"/>
    <property type="match status" value="1"/>
</dbReference>
<dbReference type="Pfam" id="PF08645">
    <property type="entry name" value="PNK3P"/>
    <property type="match status" value="1"/>
</dbReference>
<dbReference type="STRING" id="683960.A0A1E3NX53"/>
<dbReference type="AlphaFoldDB" id="A0A1E3NX53"/>
<dbReference type="RefSeq" id="XP_019036757.1">
    <property type="nucleotide sequence ID" value="XM_019180712.1"/>
</dbReference>